<accession>A0A8X6SDI0</accession>
<dbReference type="EMBL" id="BMAU01021287">
    <property type="protein sequence ID" value="GFY09255.1"/>
    <property type="molecule type" value="Genomic_DNA"/>
</dbReference>
<keyword evidence="3" id="KW-1185">Reference proteome</keyword>
<sequence length="113" mass="12014">MTGKGIQGVIYPWKRVAVLLGDVVKFSIVHAKSCEPSFLRTKTIGDAHGLEDGSMMSFSCISRSSVPTSSCLANGKRLGCCLIGGWSAVSILCCVTVVWPISLLFLENTSSNS</sequence>
<dbReference type="Proteomes" id="UP000887159">
    <property type="component" value="Unassembled WGS sequence"/>
</dbReference>
<protein>
    <submittedName>
        <fullName evidence="2">Uncharacterized protein</fullName>
    </submittedName>
</protein>
<keyword evidence="1" id="KW-0472">Membrane</keyword>
<comment type="caution">
    <text evidence="2">The sequence shown here is derived from an EMBL/GenBank/DDBJ whole genome shotgun (WGS) entry which is preliminary data.</text>
</comment>
<reference evidence="2" key="1">
    <citation type="submission" date="2020-08" db="EMBL/GenBank/DDBJ databases">
        <title>Multicomponent nature underlies the extraordinary mechanical properties of spider dragline silk.</title>
        <authorList>
            <person name="Kono N."/>
            <person name="Nakamura H."/>
            <person name="Mori M."/>
            <person name="Yoshida Y."/>
            <person name="Ohtoshi R."/>
            <person name="Malay A.D."/>
            <person name="Moran D.A.P."/>
            <person name="Tomita M."/>
            <person name="Numata K."/>
            <person name="Arakawa K."/>
        </authorList>
    </citation>
    <scope>NUCLEOTIDE SEQUENCE</scope>
</reference>
<proteinExistence type="predicted"/>
<evidence type="ECO:0000256" key="1">
    <source>
        <dbReference type="SAM" id="Phobius"/>
    </source>
</evidence>
<keyword evidence="1" id="KW-0812">Transmembrane</keyword>
<keyword evidence="1" id="KW-1133">Transmembrane helix</keyword>
<dbReference type="AlphaFoldDB" id="A0A8X6SDI0"/>
<organism evidence="2 3">
    <name type="scientific">Trichonephila clavipes</name>
    <name type="common">Golden silk orbweaver</name>
    <name type="synonym">Nephila clavipes</name>
    <dbReference type="NCBI Taxonomy" id="2585209"/>
    <lineage>
        <taxon>Eukaryota</taxon>
        <taxon>Metazoa</taxon>
        <taxon>Ecdysozoa</taxon>
        <taxon>Arthropoda</taxon>
        <taxon>Chelicerata</taxon>
        <taxon>Arachnida</taxon>
        <taxon>Araneae</taxon>
        <taxon>Araneomorphae</taxon>
        <taxon>Entelegynae</taxon>
        <taxon>Araneoidea</taxon>
        <taxon>Nephilidae</taxon>
        <taxon>Trichonephila</taxon>
    </lineage>
</organism>
<feature type="transmembrane region" description="Helical" evidence="1">
    <location>
        <begin position="83"/>
        <end position="106"/>
    </location>
</feature>
<gene>
    <name evidence="2" type="ORF">TNCV_2991731</name>
</gene>
<name>A0A8X6SDI0_TRICX</name>
<evidence type="ECO:0000313" key="3">
    <source>
        <dbReference type="Proteomes" id="UP000887159"/>
    </source>
</evidence>
<evidence type="ECO:0000313" key="2">
    <source>
        <dbReference type="EMBL" id="GFY09255.1"/>
    </source>
</evidence>